<evidence type="ECO:0000256" key="2">
    <source>
        <dbReference type="RuleBase" id="RU000461"/>
    </source>
</evidence>
<keyword evidence="2" id="KW-0560">Oxidoreductase</keyword>
<keyword evidence="2" id="KW-0408">Iron</keyword>
<dbReference type="InterPro" id="IPR036396">
    <property type="entry name" value="Cyt_P450_sf"/>
</dbReference>
<dbReference type="RefSeq" id="WP_185058478.1">
    <property type="nucleotide sequence ID" value="NZ_BAABJP010000001.1"/>
</dbReference>
<evidence type="ECO:0000313" key="4">
    <source>
        <dbReference type="Proteomes" id="UP001428817"/>
    </source>
</evidence>
<comment type="similarity">
    <text evidence="1 2">Belongs to the cytochrome P450 family.</text>
</comment>
<accession>A0ABP9PDH4</accession>
<dbReference type="Gene3D" id="1.10.630.10">
    <property type="entry name" value="Cytochrome P450"/>
    <property type="match status" value="1"/>
</dbReference>
<dbReference type="PANTHER" id="PTHR46696:SF6">
    <property type="entry name" value="P450, PUTATIVE (EUROFUNG)-RELATED"/>
    <property type="match status" value="1"/>
</dbReference>
<dbReference type="PROSITE" id="PS00086">
    <property type="entry name" value="CYTOCHROME_P450"/>
    <property type="match status" value="1"/>
</dbReference>
<dbReference type="InterPro" id="IPR017972">
    <property type="entry name" value="Cyt_P450_CS"/>
</dbReference>
<sequence>MSSASAPACPAHADFDPFDQAYLADPYPTLAELPDVFRAPTLDMWVLTRHADIDAVFRDPVTFSAGIAQDPVFPLSPGARAALGPDFPLPRTMSNADPPAHTRIRRFNMRAFSARRVAALEPRVREAARRMIDELPTGEPFDLVSALSFPLPAFMIFTLIGFPEPDTELLKSWCGNRMAFSWGRPTAEEQERIAADMRRYWEYCTEFVAGRMTDPRDDFTSDLVRIHREDPDQLSQLEITSVIYGLSFAGHETTTNLTSNAVRRLLEHPAQWRALCAEPELIPNAVEEVLRHDTSVVAWRRVTTRPVTIAGTEIPAGARLLLLLAGANRDAALIAQPGRFDIYRDDANRHLAFGKGIHFCLGAPLARMEVRVVLEELTTRAPNLALLPDQRLEFPPNVSFRGPRQLWLQRQADRRHTDPMEDS</sequence>
<reference evidence="4" key="1">
    <citation type="journal article" date="2019" name="Int. J. Syst. Evol. Microbiol.">
        <title>The Global Catalogue of Microorganisms (GCM) 10K type strain sequencing project: providing services to taxonomists for standard genome sequencing and annotation.</title>
        <authorList>
            <consortium name="The Broad Institute Genomics Platform"/>
            <consortium name="The Broad Institute Genome Sequencing Center for Infectious Disease"/>
            <person name="Wu L."/>
            <person name="Ma J."/>
        </authorList>
    </citation>
    <scope>NUCLEOTIDE SEQUENCE [LARGE SCALE GENOMIC DNA]</scope>
    <source>
        <strain evidence="4">JCM 18303</strain>
    </source>
</reference>
<protein>
    <recommendedName>
        <fullName evidence="5">Cytochrome P450</fullName>
    </recommendedName>
</protein>
<name>A0ABP9PDH4_9PSEU</name>
<dbReference type="InterPro" id="IPR002397">
    <property type="entry name" value="Cyt_P450_B"/>
</dbReference>
<gene>
    <name evidence="3" type="ORF">GCM10023321_01840</name>
</gene>
<dbReference type="InterPro" id="IPR001128">
    <property type="entry name" value="Cyt_P450"/>
</dbReference>
<keyword evidence="2" id="KW-0349">Heme</keyword>
<evidence type="ECO:0000256" key="1">
    <source>
        <dbReference type="ARBA" id="ARBA00010617"/>
    </source>
</evidence>
<evidence type="ECO:0000313" key="3">
    <source>
        <dbReference type="EMBL" id="GAA5144843.1"/>
    </source>
</evidence>
<evidence type="ECO:0008006" key="5">
    <source>
        <dbReference type="Google" id="ProtNLM"/>
    </source>
</evidence>
<dbReference type="PANTHER" id="PTHR46696">
    <property type="entry name" value="P450, PUTATIVE (EUROFUNG)-RELATED"/>
    <property type="match status" value="1"/>
</dbReference>
<keyword evidence="4" id="KW-1185">Reference proteome</keyword>
<comment type="caution">
    <text evidence="3">The sequence shown here is derived from an EMBL/GenBank/DDBJ whole genome shotgun (WGS) entry which is preliminary data.</text>
</comment>
<dbReference type="Pfam" id="PF00067">
    <property type="entry name" value="p450"/>
    <property type="match status" value="1"/>
</dbReference>
<keyword evidence="2" id="KW-0503">Monooxygenase</keyword>
<dbReference type="Proteomes" id="UP001428817">
    <property type="component" value="Unassembled WGS sequence"/>
</dbReference>
<proteinExistence type="inferred from homology"/>
<organism evidence="3 4">
    <name type="scientific">Pseudonocardia eucalypti</name>
    <dbReference type="NCBI Taxonomy" id="648755"/>
    <lineage>
        <taxon>Bacteria</taxon>
        <taxon>Bacillati</taxon>
        <taxon>Actinomycetota</taxon>
        <taxon>Actinomycetes</taxon>
        <taxon>Pseudonocardiales</taxon>
        <taxon>Pseudonocardiaceae</taxon>
        <taxon>Pseudonocardia</taxon>
    </lineage>
</organism>
<dbReference type="EMBL" id="BAABJP010000001">
    <property type="protein sequence ID" value="GAA5144843.1"/>
    <property type="molecule type" value="Genomic_DNA"/>
</dbReference>
<dbReference type="SUPFAM" id="SSF48264">
    <property type="entry name" value="Cytochrome P450"/>
    <property type="match status" value="1"/>
</dbReference>
<dbReference type="PRINTS" id="PR00359">
    <property type="entry name" value="BP450"/>
</dbReference>
<keyword evidence="2" id="KW-0479">Metal-binding</keyword>
<dbReference type="CDD" id="cd11078">
    <property type="entry name" value="CYP130-like"/>
    <property type="match status" value="1"/>
</dbReference>